<comment type="caution">
    <text evidence="2">The sequence shown here is derived from an EMBL/GenBank/DDBJ whole genome shotgun (WGS) entry which is preliminary data.</text>
</comment>
<protein>
    <submittedName>
        <fullName evidence="2">Uncharacterized protein</fullName>
    </submittedName>
</protein>
<proteinExistence type="predicted"/>
<feature type="compositionally biased region" description="Polar residues" evidence="1">
    <location>
        <begin position="61"/>
        <end position="82"/>
    </location>
</feature>
<dbReference type="Proteomes" id="UP000736787">
    <property type="component" value="Unassembled WGS sequence"/>
</dbReference>
<sequence length="112" mass="12472">MRRLLQPQLSDRRVKRAKSLHPSCPPSNNNKENNYSAPEQRLPTGLNDVKREVIQGLPSQLVPSHSIPNQVVHSHKPNQAVSSHMMDAQPVQAHAYGVQPVRSQSCDTQPAK</sequence>
<feature type="region of interest" description="Disordered" evidence="1">
    <location>
        <begin position="61"/>
        <end position="84"/>
    </location>
</feature>
<feature type="compositionally biased region" description="Polar residues" evidence="1">
    <location>
        <begin position="26"/>
        <end position="37"/>
    </location>
</feature>
<dbReference type="EMBL" id="RCMK01000427">
    <property type="protein sequence ID" value="KAG2929333.1"/>
    <property type="molecule type" value="Genomic_DNA"/>
</dbReference>
<name>A0A8T1CWJ7_9STRA</name>
<accession>A0A8T1CWJ7</accession>
<evidence type="ECO:0000313" key="3">
    <source>
        <dbReference type="Proteomes" id="UP000736787"/>
    </source>
</evidence>
<feature type="region of interest" description="Disordered" evidence="1">
    <location>
        <begin position="1"/>
        <end position="42"/>
    </location>
</feature>
<gene>
    <name evidence="2" type="ORF">PC117_g14019</name>
</gene>
<evidence type="ECO:0000313" key="2">
    <source>
        <dbReference type="EMBL" id="KAG2929333.1"/>
    </source>
</evidence>
<evidence type="ECO:0000256" key="1">
    <source>
        <dbReference type="SAM" id="MobiDB-lite"/>
    </source>
</evidence>
<organism evidence="2 3">
    <name type="scientific">Phytophthora cactorum</name>
    <dbReference type="NCBI Taxonomy" id="29920"/>
    <lineage>
        <taxon>Eukaryota</taxon>
        <taxon>Sar</taxon>
        <taxon>Stramenopiles</taxon>
        <taxon>Oomycota</taxon>
        <taxon>Peronosporomycetes</taxon>
        <taxon>Peronosporales</taxon>
        <taxon>Peronosporaceae</taxon>
        <taxon>Phytophthora</taxon>
    </lineage>
</organism>
<dbReference type="AlphaFoldDB" id="A0A8T1CWJ7"/>
<reference evidence="2" key="1">
    <citation type="submission" date="2018-10" db="EMBL/GenBank/DDBJ databases">
        <title>Effector identification in a new, highly contiguous assembly of the strawberry crown rot pathogen Phytophthora cactorum.</title>
        <authorList>
            <person name="Armitage A.D."/>
            <person name="Nellist C.F."/>
            <person name="Bates H."/>
            <person name="Vickerstaff R.J."/>
            <person name="Harrison R.J."/>
        </authorList>
    </citation>
    <scope>NUCLEOTIDE SEQUENCE</scope>
    <source>
        <strain evidence="2">4040</strain>
    </source>
</reference>